<gene>
    <name evidence="1" type="ORF">GCM10008937_15760</name>
</gene>
<proteinExistence type="predicted"/>
<comment type="caution">
    <text evidence="1">The sequence shown here is derived from an EMBL/GenBank/DDBJ whole genome shotgun (WGS) entry which is preliminary data.</text>
</comment>
<organism evidence="1 2">
    <name type="scientific">Deinococcus depolymerans</name>
    <dbReference type="NCBI Taxonomy" id="392408"/>
    <lineage>
        <taxon>Bacteria</taxon>
        <taxon>Thermotogati</taxon>
        <taxon>Deinococcota</taxon>
        <taxon>Deinococci</taxon>
        <taxon>Deinococcales</taxon>
        <taxon>Deinococcaceae</taxon>
        <taxon>Deinococcus</taxon>
    </lineage>
</organism>
<dbReference type="Pfam" id="PF12686">
    <property type="entry name" value="DUF3800"/>
    <property type="match status" value="1"/>
</dbReference>
<evidence type="ECO:0000313" key="1">
    <source>
        <dbReference type="EMBL" id="GAA0508763.1"/>
    </source>
</evidence>
<sequence length="237" mass="27830">MLYNYRMSLYNVYCDESCHLENDESSAMVLGAIWCPFEHAPEANKRIREIIKHHNMSTDFEIKWSKVSQGKIDLYLDLIDYFFDNSNLSARLLVVPDKKSIDHARFDQTHDDWYYKMYFTMLKNIVTPKDEFNIFIDIKDTIGSSKIARLHDVISNSIYDFDKKVVRKIQTVRSHEVAILQLADLIIGAVGYKNRKLSTSSGKMKIIDRIIERSEYNLKSSTLPTEKKFNYFIWRAG</sequence>
<dbReference type="InterPro" id="IPR024524">
    <property type="entry name" value="DUF3800"/>
</dbReference>
<protein>
    <submittedName>
        <fullName evidence="1">DUF3800 domain-containing protein</fullName>
    </submittedName>
</protein>
<keyword evidence="2" id="KW-1185">Reference proteome</keyword>
<name>A0ABP3LWS0_9DEIO</name>
<evidence type="ECO:0000313" key="2">
    <source>
        <dbReference type="Proteomes" id="UP001500191"/>
    </source>
</evidence>
<reference evidence="2" key="1">
    <citation type="journal article" date="2019" name="Int. J. Syst. Evol. Microbiol.">
        <title>The Global Catalogue of Microorganisms (GCM) 10K type strain sequencing project: providing services to taxonomists for standard genome sequencing and annotation.</title>
        <authorList>
            <consortium name="The Broad Institute Genomics Platform"/>
            <consortium name="The Broad Institute Genome Sequencing Center for Infectious Disease"/>
            <person name="Wu L."/>
            <person name="Ma J."/>
        </authorList>
    </citation>
    <scope>NUCLEOTIDE SEQUENCE [LARGE SCALE GENOMIC DNA]</scope>
    <source>
        <strain evidence="2">JCM 14368</strain>
    </source>
</reference>
<dbReference type="EMBL" id="BAAADB010000012">
    <property type="protein sequence ID" value="GAA0508763.1"/>
    <property type="molecule type" value="Genomic_DNA"/>
</dbReference>
<dbReference type="Proteomes" id="UP001500191">
    <property type="component" value="Unassembled WGS sequence"/>
</dbReference>
<accession>A0ABP3LWS0</accession>